<feature type="region of interest" description="Disordered" evidence="1">
    <location>
        <begin position="301"/>
        <end position="324"/>
    </location>
</feature>
<dbReference type="Proteomes" id="UP000012174">
    <property type="component" value="Unassembled WGS sequence"/>
</dbReference>
<dbReference type="HOGENOM" id="CLU_388315_0_0_1"/>
<accession>M7TRD9</accession>
<sequence length="711" mass="77695">MSDFDGGFDLLCFGIVAVVWYQTDTKGVLNILLQTDDATIHQFAADAYRPVKAPSRKGTGERYLRDPILDPTHKLVPKLEGIQTAEDVRRLKKPDGTPLLPQGISDDDAKGAAEAFKQLVESAKDLQAKDKVRLEAYHAAIASPEGRAVAAEGVVPLGFWGDIGDWLEGAWNWLTDAAEHVWSWTCELVGDVWHFVLKIGEEIYQIALTTVTSIVKGIIWVFKKIGAFFKEVIEFIGFLFEWGDILDAAESVAAGFNAALDYGEELLNTKNVDTHKWLEDIRTTVPENLSALKSNDYEGARAGGDNTAARLADNTSGNSEDEDDQVKAGVTYNWSTYYFTYGGGPTNAVLHSDSLGTTDSTEERVVQLWDDIQEEVDIITKTVVDVGKDLVEFLNPSNYSVHELINNIEGDLVNGMIDALEKLVDILFDALTVGISLVRDLANKVIEIPIITWLWKKIARGEPLTLLNFCALLIAIPTTVLYKAKKKRAPPKLKGRLNKDTFSKYVNDQGDTTLASDILGFSLAAGSAVVLVGGEFDTISLLADGGFEGLGLETIPIGPIDDLMNVLDSASLTFDSVGGFATWPVGATKSSGVTTTDFDSRAFLKYTGWGLTGAAKASSVVIKIVAKKKKLERPVVKRWKATTQAVISVPKLCVSLAGDIMDAEEGTKNEVLIVDAFIESATSFGSTWGSSVATWNNELENYLMYSYWDRR</sequence>
<proteinExistence type="predicted"/>
<dbReference type="OrthoDB" id="3235083at2759"/>
<evidence type="ECO:0000256" key="1">
    <source>
        <dbReference type="SAM" id="MobiDB-lite"/>
    </source>
</evidence>
<dbReference type="KEGG" id="ela:UCREL1_3766"/>
<dbReference type="AlphaFoldDB" id="M7TRD9"/>
<name>M7TRD9_EUTLA</name>
<evidence type="ECO:0000313" key="2">
    <source>
        <dbReference type="EMBL" id="EMR69220.1"/>
    </source>
</evidence>
<keyword evidence="3" id="KW-1185">Reference proteome</keyword>
<dbReference type="eggNOG" id="ENOG502RE1J">
    <property type="taxonomic scope" value="Eukaryota"/>
</dbReference>
<organism evidence="2 3">
    <name type="scientific">Eutypa lata (strain UCR-EL1)</name>
    <name type="common">Grapevine dieback disease fungus</name>
    <name type="synonym">Eutypa armeniacae</name>
    <dbReference type="NCBI Taxonomy" id="1287681"/>
    <lineage>
        <taxon>Eukaryota</taxon>
        <taxon>Fungi</taxon>
        <taxon>Dikarya</taxon>
        <taxon>Ascomycota</taxon>
        <taxon>Pezizomycotina</taxon>
        <taxon>Sordariomycetes</taxon>
        <taxon>Xylariomycetidae</taxon>
        <taxon>Xylariales</taxon>
        <taxon>Diatrypaceae</taxon>
        <taxon>Eutypa</taxon>
    </lineage>
</organism>
<protein>
    <submittedName>
        <fullName evidence="2">Uncharacterized protein</fullName>
    </submittedName>
</protein>
<dbReference type="STRING" id="1287681.M7TRD9"/>
<gene>
    <name evidence="2" type="ORF">UCREL1_3766</name>
</gene>
<evidence type="ECO:0000313" key="3">
    <source>
        <dbReference type="Proteomes" id="UP000012174"/>
    </source>
</evidence>
<reference evidence="3" key="1">
    <citation type="journal article" date="2013" name="Genome Announc.">
        <title>Draft genome sequence of the grapevine dieback fungus Eutypa lata UCR-EL1.</title>
        <authorList>
            <person name="Blanco-Ulate B."/>
            <person name="Rolshausen P.E."/>
            <person name="Cantu D."/>
        </authorList>
    </citation>
    <scope>NUCLEOTIDE SEQUENCE [LARGE SCALE GENOMIC DNA]</scope>
    <source>
        <strain evidence="3">UCR-EL1</strain>
    </source>
</reference>
<dbReference type="OMA" id="VENELMY"/>
<dbReference type="EMBL" id="KB706115">
    <property type="protein sequence ID" value="EMR69220.1"/>
    <property type="molecule type" value="Genomic_DNA"/>
</dbReference>